<gene>
    <name evidence="2" type="ORF">CBG56_01295</name>
</gene>
<dbReference type="RefSeq" id="WP_098996926.1">
    <property type="nucleotide sequence ID" value="NZ_CP077153.1"/>
</dbReference>
<comment type="caution">
    <text evidence="2">The sequence shown here is derived from an EMBL/GenBank/DDBJ whole genome shotgun (WGS) entry which is preliminary data.</text>
</comment>
<accession>A0A2C6CI17</accession>
<dbReference type="InterPro" id="IPR011646">
    <property type="entry name" value="KAP_P-loop"/>
</dbReference>
<feature type="domain" description="KAP NTPase" evidence="1">
    <location>
        <begin position="42"/>
        <end position="317"/>
    </location>
</feature>
<proteinExistence type="predicted"/>
<protein>
    <recommendedName>
        <fullName evidence="1">KAP NTPase domain-containing protein</fullName>
    </recommendedName>
</protein>
<dbReference type="Proteomes" id="UP000224507">
    <property type="component" value="Unassembled WGS sequence"/>
</dbReference>
<sequence>MQSFERLTRNRQLFLEGLENLINSSFLEQQTINDWNDEEKRPIQRIFINASWGMGKTLFANALEEKLENHKDIKTIYINAWKMDFYKDFYKTFFAEINKKETIDKKLEDTVSSLFNTGILTLSIVAQKISGVDSEDISKIKDELKGEKYILLQDYISHIENLNKLKNLFLNENEKKVFIIDELDRCRPNYAIYLLEEIKHIFDIKNVIFIFLVNKKQLANIVSNMYMDCDLDNEYFEKFYDVELNLPNIDYNEIVEKEFQTYSVPKTYISLENNQEEKRNLIIEKIFIDMLIKNQTYLKNIPAPRKFKKIFKKFKILIQSLPETEKKQHFLILVLSAYFLKNECNGDSIQNIVKNYLDIKSSDNLKDLTIINSLKNNEIIVDTTKNIDQRMSKNKNSSGLYNYRTNIAGTYIIFKNFFYGVTLYDSTPSFIRYVYVDIRENDILEWCRNKYNFIKD</sequence>
<organism evidence="2 3">
    <name type="scientific">Fusobacterium nucleatum subsp. polymorphum</name>
    <name type="common">Fusobacterium polymorphum</name>
    <dbReference type="NCBI Taxonomy" id="76857"/>
    <lineage>
        <taxon>Bacteria</taxon>
        <taxon>Fusobacteriati</taxon>
        <taxon>Fusobacteriota</taxon>
        <taxon>Fusobacteriia</taxon>
        <taxon>Fusobacteriales</taxon>
        <taxon>Fusobacteriaceae</taxon>
        <taxon>Fusobacterium</taxon>
    </lineage>
</organism>
<dbReference type="SUPFAM" id="SSF52540">
    <property type="entry name" value="P-loop containing nucleoside triphosphate hydrolases"/>
    <property type="match status" value="1"/>
</dbReference>
<name>A0A2C6CI17_FUSNP</name>
<dbReference type="EMBL" id="NIRO01000001">
    <property type="protein sequence ID" value="PHI17638.1"/>
    <property type="molecule type" value="Genomic_DNA"/>
</dbReference>
<dbReference type="AlphaFoldDB" id="A0A2C6CI17"/>
<dbReference type="Gene3D" id="3.40.50.300">
    <property type="entry name" value="P-loop containing nucleotide triphosphate hydrolases"/>
    <property type="match status" value="1"/>
</dbReference>
<evidence type="ECO:0000313" key="2">
    <source>
        <dbReference type="EMBL" id="PHI17638.1"/>
    </source>
</evidence>
<dbReference type="Pfam" id="PF07693">
    <property type="entry name" value="KAP_NTPase"/>
    <property type="match status" value="1"/>
</dbReference>
<evidence type="ECO:0000313" key="3">
    <source>
        <dbReference type="Proteomes" id="UP000224507"/>
    </source>
</evidence>
<reference evidence="2 3" key="1">
    <citation type="submission" date="2017-06" db="EMBL/GenBank/DDBJ databases">
        <title>Draft genome sequence of Fusobacterium nucleatum subsp. polymorphum KCOM 1274 (=ChDC F309).</title>
        <authorList>
            <person name="Kook J.-K."/>
            <person name="Park S.-N."/>
            <person name="Lim Y.K."/>
            <person name="Roh H."/>
        </authorList>
    </citation>
    <scope>NUCLEOTIDE SEQUENCE [LARGE SCALE GENOMIC DNA]</scope>
    <source>
        <strain evidence="3">KCOM 1274 (ChDC F309)</strain>
    </source>
</reference>
<evidence type="ECO:0000259" key="1">
    <source>
        <dbReference type="Pfam" id="PF07693"/>
    </source>
</evidence>
<dbReference type="InterPro" id="IPR027417">
    <property type="entry name" value="P-loop_NTPase"/>
</dbReference>